<dbReference type="SUPFAM" id="SSF53383">
    <property type="entry name" value="PLP-dependent transferases"/>
    <property type="match status" value="1"/>
</dbReference>
<organism evidence="11 12">
    <name type="scientific">Marichromatium gracile</name>
    <name type="common">Chromatium gracile</name>
    <dbReference type="NCBI Taxonomy" id="1048"/>
    <lineage>
        <taxon>Bacteria</taxon>
        <taxon>Pseudomonadati</taxon>
        <taxon>Pseudomonadota</taxon>
        <taxon>Gammaproteobacteria</taxon>
        <taxon>Chromatiales</taxon>
        <taxon>Chromatiaceae</taxon>
        <taxon>Marichromatium</taxon>
    </lineage>
</organism>
<sequence length="352" mass="39018">MSQYWSDLVHTLQPYVPGEQPRHVELTKLNTNENPYPPSPRVRAVLDDAAVDALRLYPDPDSGALKAALAARAGLAPENVFIGNGSDDVLALAFMAFFKQPEPLRFPDLTYGFYPVYCKLFGIASRIVPLNAAFEVDPADYVAESGPIVLPNPNAPTGRALPLEQLERLLAANRERVVLIDEAYVDFGAASAVALLAEHPQLLVVQTFSKSRSLAGLRVGFAYGSAELIAGLERVKDSFNSYPLDRLAQAGALAALEDEDYFRDCIARVMATREWTVAELTRRGFAVLPSQTNFVLARVPNGRARALFEQLREVGVLVRYFDRPRLHEHLRISIGTDAEMRRLVEEIDRLLD</sequence>
<evidence type="ECO:0000256" key="4">
    <source>
        <dbReference type="ARBA" id="ARBA00011738"/>
    </source>
</evidence>
<dbReference type="PANTHER" id="PTHR43643">
    <property type="entry name" value="HISTIDINOL-PHOSPHATE AMINOTRANSFERASE 2"/>
    <property type="match status" value="1"/>
</dbReference>
<dbReference type="GO" id="GO:0000105">
    <property type="term" value="P:L-histidine biosynthetic process"/>
    <property type="evidence" value="ECO:0007669"/>
    <property type="project" value="UniProtKB-UniRule"/>
</dbReference>
<evidence type="ECO:0000313" key="11">
    <source>
        <dbReference type="EMBL" id="TCW36016.1"/>
    </source>
</evidence>
<dbReference type="InterPro" id="IPR015421">
    <property type="entry name" value="PyrdxlP-dep_Trfase_major"/>
</dbReference>
<dbReference type="PANTHER" id="PTHR43643:SF3">
    <property type="entry name" value="HISTIDINOL-PHOSPHATE AMINOTRANSFERASE"/>
    <property type="match status" value="1"/>
</dbReference>
<dbReference type="Gene3D" id="3.40.640.10">
    <property type="entry name" value="Type I PLP-dependent aspartate aminotransferase-like (Major domain)"/>
    <property type="match status" value="1"/>
</dbReference>
<keyword evidence="6 9" id="KW-0808">Transferase</keyword>
<dbReference type="InterPro" id="IPR015424">
    <property type="entry name" value="PyrdxlP-dep_Trfase"/>
</dbReference>
<evidence type="ECO:0000256" key="9">
    <source>
        <dbReference type="HAMAP-Rule" id="MF_01023"/>
    </source>
</evidence>
<dbReference type="HAMAP" id="MF_01023">
    <property type="entry name" value="HisC_aminotrans_2"/>
    <property type="match status" value="1"/>
</dbReference>
<dbReference type="CDD" id="cd00609">
    <property type="entry name" value="AAT_like"/>
    <property type="match status" value="1"/>
</dbReference>
<comment type="caution">
    <text evidence="11">The sequence shown here is derived from an EMBL/GenBank/DDBJ whole genome shotgun (WGS) entry which is preliminary data.</text>
</comment>
<accession>A0A4R4ABP1</accession>
<comment type="similarity">
    <text evidence="3 9">Belongs to the class-II pyridoxal-phosphate-dependent aminotransferase family. Histidinol-phosphate aminotransferase subfamily.</text>
</comment>
<evidence type="ECO:0000256" key="5">
    <source>
        <dbReference type="ARBA" id="ARBA00022576"/>
    </source>
</evidence>
<keyword evidence="9" id="KW-0028">Amino-acid biosynthesis</keyword>
<evidence type="ECO:0000256" key="6">
    <source>
        <dbReference type="ARBA" id="ARBA00022679"/>
    </source>
</evidence>
<comment type="subunit">
    <text evidence="4 9">Homodimer.</text>
</comment>
<evidence type="ECO:0000313" key="12">
    <source>
        <dbReference type="Proteomes" id="UP000295247"/>
    </source>
</evidence>
<dbReference type="EMBL" id="SMDC01000005">
    <property type="protein sequence ID" value="TCW36016.1"/>
    <property type="molecule type" value="Genomic_DNA"/>
</dbReference>
<protein>
    <recommendedName>
        <fullName evidence="9">Histidinol-phosphate aminotransferase</fullName>
        <ecNumber evidence="9">2.6.1.9</ecNumber>
    </recommendedName>
    <alternativeName>
        <fullName evidence="9">Imidazole acetol-phosphate transaminase</fullName>
    </alternativeName>
</protein>
<reference evidence="11 12" key="1">
    <citation type="submission" date="2019-03" db="EMBL/GenBank/DDBJ databases">
        <title>Genomic Encyclopedia of Type Strains, Phase IV (KMG-IV): sequencing the most valuable type-strain genomes for metagenomic binning, comparative biology and taxonomic classification.</title>
        <authorList>
            <person name="Goeker M."/>
        </authorList>
    </citation>
    <scope>NUCLEOTIDE SEQUENCE [LARGE SCALE GENOMIC DNA]</scope>
    <source>
        <strain evidence="11 12">DSM 203</strain>
    </source>
</reference>
<dbReference type="GO" id="GO:0004400">
    <property type="term" value="F:histidinol-phosphate transaminase activity"/>
    <property type="evidence" value="ECO:0007669"/>
    <property type="project" value="UniProtKB-UniRule"/>
</dbReference>
<dbReference type="Proteomes" id="UP000295247">
    <property type="component" value="Unassembled WGS sequence"/>
</dbReference>
<dbReference type="InterPro" id="IPR050106">
    <property type="entry name" value="HistidinolP_aminotransfase"/>
</dbReference>
<dbReference type="NCBIfam" id="TIGR01141">
    <property type="entry name" value="hisC"/>
    <property type="match status" value="1"/>
</dbReference>
<dbReference type="AlphaFoldDB" id="A0A4R4ABP1"/>
<evidence type="ECO:0000256" key="2">
    <source>
        <dbReference type="ARBA" id="ARBA00005011"/>
    </source>
</evidence>
<name>A0A4R4ABP1_MARGR</name>
<dbReference type="EC" id="2.6.1.9" evidence="9"/>
<dbReference type="GO" id="GO:0030170">
    <property type="term" value="F:pyridoxal phosphate binding"/>
    <property type="evidence" value="ECO:0007669"/>
    <property type="project" value="InterPro"/>
</dbReference>
<evidence type="ECO:0000256" key="1">
    <source>
        <dbReference type="ARBA" id="ARBA00001933"/>
    </source>
</evidence>
<dbReference type="UniPathway" id="UPA00031">
    <property type="reaction ID" value="UER00012"/>
</dbReference>
<comment type="cofactor">
    <cofactor evidence="1 9">
        <name>pyridoxal 5'-phosphate</name>
        <dbReference type="ChEBI" id="CHEBI:597326"/>
    </cofactor>
</comment>
<evidence type="ECO:0000256" key="8">
    <source>
        <dbReference type="ARBA" id="ARBA00047481"/>
    </source>
</evidence>
<comment type="catalytic activity">
    <reaction evidence="8 9">
        <text>L-histidinol phosphate + 2-oxoglutarate = 3-(imidazol-4-yl)-2-oxopropyl phosphate + L-glutamate</text>
        <dbReference type="Rhea" id="RHEA:23744"/>
        <dbReference type="ChEBI" id="CHEBI:16810"/>
        <dbReference type="ChEBI" id="CHEBI:29985"/>
        <dbReference type="ChEBI" id="CHEBI:57766"/>
        <dbReference type="ChEBI" id="CHEBI:57980"/>
        <dbReference type="EC" id="2.6.1.9"/>
    </reaction>
</comment>
<feature type="modified residue" description="N6-(pyridoxal phosphate)lysine" evidence="9">
    <location>
        <position position="210"/>
    </location>
</feature>
<dbReference type="PROSITE" id="PS00599">
    <property type="entry name" value="AA_TRANSFER_CLASS_2"/>
    <property type="match status" value="1"/>
</dbReference>
<dbReference type="InterPro" id="IPR005861">
    <property type="entry name" value="HisP_aminotrans"/>
</dbReference>
<dbReference type="Gene3D" id="3.90.1150.10">
    <property type="entry name" value="Aspartate Aminotransferase, domain 1"/>
    <property type="match status" value="1"/>
</dbReference>
<feature type="domain" description="Aminotransferase class I/classII large" evidence="10">
    <location>
        <begin position="26"/>
        <end position="347"/>
    </location>
</feature>
<keyword evidence="9" id="KW-0368">Histidine biosynthesis</keyword>
<dbReference type="InterPro" id="IPR004839">
    <property type="entry name" value="Aminotransferase_I/II_large"/>
</dbReference>
<keyword evidence="5 9" id="KW-0032">Aminotransferase</keyword>
<comment type="pathway">
    <text evidence="2 9">Amino-acid biosynthesis; L-histidine biosynthesis; L-histidine from 5-phospho-alpha-D-ribose 1-diphosphate: step 7/9.</text>
</comment>
<gene>
    <name evidence="9" type="primary">hisC</name>
    <name evidence="11" type="ORF">EDC29_105191</name>
</gene>
<dbReference type="RefSeq" id="WP_132229648.1">
    <property type="nucleotide sequence ID" value="NZ_NRRH01000016.1"/>
</dbReference>
<evidence type="ECO:0000259" key="10">
    <source>
        <dbReference type="Pfam" id="PF00155"/>
    </source>
</evidence>
<evidence type="ECO:0000256" key="7">
    <source>
        <dbReference type="ARBA" id="ARBA00022898"/>
    </source>
</evidence>
<keyword evidence="7 9" id="KW-0663">Pyridoxal phosphate</keyword>
<proteinExistence type="inferred from homology"/>
<dbReference type="InterPro" id="IPR015422">
    <property type="entry name" value="PyrdxlP-dep_Trfase_small"/>
</dbReference>
<dbReference type="Pfam" id="PF00155">
    <property type="entry name" value="Aminotran_1_2"/>
    <property type="match status" value="1"/>
</dbReference>
<evidence type="ECO:0000256" key="3">
    <source>
        <dbReference type="ARBA" id="ARBA00007970"/>
    </source>
</evidence>
<dbReference type="InterPro" id="IPR001917">
    <property type="entry name" value="Aminotrans_II_pyridoxalP_BS"/>
</dbReference>